<evidence type="ECO:0000313" key="1">
    <source>
        <dbReference type="EMBL" id="AYD46372.1"/>
    </source>
</evidence>
<dbReference type="KEGG" id="ark:D6B99_01315"/>
<dbReference type="AlphaFoldDB" id="A0A386HL40"/>
<evidence type="ECO:0000313" key="2">
    <source>
        <dbReference type="Proteomes" id="UP000266118"/>
    </source>
</evidence>
<reference evidence="1 2" key="1">
    <citation type="submission" date="2018-09" db="EMBL/GenBank/DDBJ databases">
        <title>Arachidicoccus sp. nov., a bacterium isolated from soil.</title>
        <authorList>
            <person name="Weon H.-Y."/>
            <person name="Kwon S.-W."/>
            <person name="Lee S.A."/>
        </authorList>
    </citation>
    <scope>NUCLEOTIDE SEQUENCE [LARGE SCALE GENOMIC DNA]</scope>
    <source>
        <strain evidence="1 2">KIS59-12</strain>
    </source>
</reference>
<sequence>MHIADDSDIATLIIATVKTKTIKLKESTTNKKEEHNILLVNKTIRFTKKENELVKRRAALCGLSFSQYCRKMAINGYIQAVPAIADITEMRAFKTLLMEYKTNFSRISNKMKASDPYLNEDIKITRDFIQSILEKLKI</sequence>
<evidence type="ECO:0008006" key="3">
    <source>
        <dbReference type="Google" id="ProtNLM"/>
    </source>
</evidence>
<dbReference type="Pfam" id="PF21983">
    <property type="entry name" value="NikA-like"/>
    <property type="match status" value="1"/>
</dbReference>
<dbReference type="Proteomes" id="UP000266118">
    <property type="component" value="Chromosome"/>
</dbReference>
<accession>A0A386HL40</accession>
<dbReference type="RefSeq" id="WP_119984328.1">
    <property type="nucleotide sequence ID" value="NZ_CP032489.1"/>
</dbReference>
<keyword evidence="2" id="KW-1185">Reference proteome</keyword>
<protein>
    <recommendedName>
        <fullName evidence="3">Mobilization protein</fullName>
    </recommendedName>
</protein>
<proteinExistence type="predicted"/>
<gene>
    <name evidence="1" type="ORF">D6B99_01315</name>
</gene>
<dbReference type="OrthoDB" id="3034992at2"/>
<dbReference type="InterPro" id="IPR053842">
    <property type="entry name" value="NikA-like"/>
</dbReference>
<organism evidence="1 2">
    <name type="scientific">Arachidicoccus soli</name>
    <dbReference type="NCBI Taxonomy" id="2341117"/>
    <lineage>
        <taxon>Bacteria</taxon>
        <taxon>Pseudomonadati</taxon>
        <taxon>Bacteroidota</taxon>
        <taxon>Chitinophagia</taxon>
        <taxon>Chitinophagales</taxon>
        <taxon>Chitinophagaceae</taxon>
        <taxon>Arachidicoccus</taxon>
    </lineage>
</organism>
<name>A0A386HL40_9BACT</name>
<dbReference type="EMBL" id="CP032489">
    <property type="protein sequence ID" value="AYD46372.1"/>
    <property type="molecule type" value="Genomic_DNA"/>
</dbReference>